<dbReference type="InParanoid" id="A0A7G1G5I2"/>
<evidence type="ECO:0000256" key="2">
    <source>
        <dbReference type="RuleBase" id="RU003749"/>
    </source>
</evidence>
<organism evidence="4 5">
    <name type="scientific">Tepiditoga spiralis</name>
    <dbReference type="NCBI Taxonomy" id="2108365"/>
    <lineage>
        <taxon>Bacteria</taxon>
        <taxon>Thermotogati</taxon>
        <taxon>Thermotogota</taxon>
        <taxon>Thermotogae</taxon>
        <taxon>Petrotogales</taxon>
        <taxon>Petrotogaceae</taxon>
        <taxon>Tepiditoga</taxon>
    </lineage>
</organism>
<dbReference type="InterPro" id="IPR003658">
    <property type="entry name" value="Anti-sigma_ant"/>
</dbReference>
<feature type="domain" description="STAS" evidence="3">
    <location>
        <begin position="3"/>
        <end position="113"/>
    </location>
</feature>
<dbReference type="InterPro" id="IPR002645">
    <property type="entry name" value="STAS_dom"/>
</dbReference>
<evidence type="ECO:0000259" key="3">
    <source>
        <dbReference type="PROSITE" id="PS50801"/>
    </source>
</evidence>
<evidence type="ECO:0000313" key="4">
    <source>
        <dbReference type="EMBL" id="BBE30043.1"/>
    </source>
</evidence>
<sequence>MYFKLEFEEKGNFLIIKGHGELDVYHSLNFKEEAREKINELKEKIIIFDTTDVPYIDSSGLGSIIALFKDIHKNHKELVITGMRKEVENLFKMTRTDRIVSIYPTIEDAIKQLS</sequence>
<dbReference type="InterPro" id="IPR036513">
    <property type="entry name" value="STAS_dom_sf"/>
</dbReference>
<name>A0A7G1G5I2_9BACT</name>
<dbReference type="AlphaFoldDB" id="A0A7G1G5I2"/>
<dbReference type="CDD" id="cd07043">
    <property type="entry name" value="STAS_anti-anti-sigma_factors"/>
    <property type="match status" value="1"/>
</dbReference>
<dbReference type="Proteomes" id="UP000516361">
    <property type="component" value="Chromosome"/>
</dbReference>
<proteinExistence type="inferred from homology"/>
<dbReference type="PANTHER" id="PTHR33495:SF2">
    <property type="entry name" value="ANTI-SIGMA FACTOR ANTAGONIST TM_1081-RELATED"/>
    <property type="match status" value="1"/>
</dbReference>
<dbReference type="FunCoup" id="A0A7G1G5I2">
    <property type="interactions" value="164"/>
</dbReference>
<gene>
    <name evidence="4" type="ORF">OSSY52_01840</name>
</gene>
<evidence type="ECO:0000313" key="5">
    <source>
        <dbReference type="Proteomes" id="UP000516361"/>
    </source>
</evidence>
<protein>
    <recommendedName>
        <fullName evidence="2">Anti-sigma factor antagonist</fullName>
    </recommendedName>
</protein>
<evidence type="ECO:0000256" key="1">
    <source>
        <dbReference type="ARBA" id="ARBA00009013"/>
    </source>
</evidence>
<dbReference type="GO" id="GO:0043856">
    <property type="term" value="F:anti-sigma factor antagonist activity"/>
    <property type="evidence" value="ECO:0007669"/>
    <property type="project" value="InterPro"/>
</dbReference>
<dbReference type="EMBL" id="AP018712">
    <property type="protein sequence ID" value="BBE30043.1"/>
    <property type="molecule type" value="Genomic_DNA"/>
</dbReference>
<reference evidence="4 5" key="1">
    <citation type="submission" date="2018-06" db="EMBL/GenBank/DDBJ databases">
        <title>Genome sequencing of Oceanotoga sp. sy52.</title>
        <authorList>
            <person name="Mori K."/>
        </authorList>
    </citation>
    <scope>NUCLEOTIDE SEQUENCE [LARGE SCALE GENOMIC DNA]</scope>
    <source>
        <strain evidence="5">sy52</strain>
    </source>
</reference>
<dbReference type="SUPFAM" id="SSF52091">
    <property type="entry name" value="SpoIIaa-like"/>
    <property type="match status" value="1"/>
</dbReference>
<keyword evidence="5" id="KW-1185">Reference proteome</keyword>
<dbReference type="Gene3D" id="3.30.750.24">
    <property type="entry name" value="STAS domain"/>
    <property type="match status" value="1"/>
</dbReference>
<dbReference type="PROSITE" id="PS50801">
    <property type="entry name" value="STAS"/>
    <property type="match status" value="1"/>
</dbReference>
<comment type="similarity">
    <text evidence="1 2">Belongs to the anti-sigma-factor antagonist family.</text>
</comment>
<dbReference type="PANTHER" id="PTHR33495">
    <property type="entry name" value="ANTI-SIGMA FACTOR ANTAGONIST TM_1081-RELATED-RELATED"/>
    <property type="match status" value="1"/>
</dbReference>
<dbReference type="Pfam" id="PF01740">
    <property type="entry name" value="STAS"/>
    <property type="match status" value="1"/>
</dbReference>
<dbReference type="KEGG" id="ocy:OSSY52_01840"/>
<dbReference type="NCBIfam" id="TIGR00377">
    <property type="entry name" value="ant_ant_sig"/>
    <property type="match status" value="1"/>
</dbReference>
<dbReference type="RefSeq" id="WP_190615179.1">
    <property type="nucleotide sequence ID" value="NZ_AP018712.1"/>
</dbReference>
<accession>A0A7G1G5I2</accession>